<sequence>MSLNISPLDDIKVHAFCEFLLQRLNKSFKEILACCVQGNIRRLQELIRTGVYLQARDHKGHTPLHQACIHSNLACIELLLKQGIPIDTPDNFGYTSLQLALIHHKFDVYQFLLKNKADITARDKEGKNIMHHAAFEGDALLVDMLIKNHSELVSVLDNEKNSVFHYAANKKDPAVMALLLTKPSLVLLDHQNNLGLRPWHFAAAHGNNLVLELLIDKKPDLIHSICKNKGTPLHYASANGRVDCIHLLLNHGSDINAKGICRMSPIELAARCNHLSAINALRTRGAKLSIPSASLFALQNRKLQILKASYSKLDYPDSIYYQEDADEWIGF</sequence>
<dbReference type="InterPro" id="IPR002110">
    <property type="entry name" value="Ankyrin_rpt"/>
</dbReference>
<dbReference type="Pfam" id="PF12796">
    <property type="entry name" value="Ank_2"/>
    <property type="match status" value="2"/>
</dbReference>
<dbReference type="RefSeq" id="WP_121840534.1">
    <property type="nucleotide sequence ID" value="NZ_ML014842.1"/>
</dbReference>
<dbReference type="InterPro" id="IPR036770">
    <property type="entry name" value="Ankyrin_rpt-contain_sf"/>
</dbReference>
<dbReference type="SMART" id="SM00248">
    <property type="entry name" value="ANK"/>
    <property type="match status" value="7"/>
</dbReference>
<dbReference type="EMBL" id="QZEI01000093">
    <property type="protein sequence ID" value="RLV58155.1"/>
    <property type="molecule type" value="Genomic_DNA"/>
</dbReference>
<dbReference type="PANTHER" id="PTHR24173:SF74">
    <property type="entry name" value="ANKYRIN REPEAT DOMAIN-CONTAINING PROTEIN 16"/>
    <property type="match status" value="1"/>
</dbReference>
<dbReference type="Proteomes" id="UP000281474">
    <property type="component" value="Unassembled WGS sequence"/>
</dbReference>
<proteinExistence type="predicted"/>
<evidence type="ECO:0000256" key="1">
    <source>
        <dbReference type="ARBA" id="ARBA00022737"/>
    </source>
</evidence>
<accession>A0A3L8PRY8</accession>
<comment type="caution">
    <text evidence="4">The sequence shown here is derived from an EMBL/GenBank/DDBJ whole genome shotgun (WGS) entry which is preliminary data.</text>
</comment>
<feature type="repeat" description="ANK" evidence="3">
    <location>
        <begin position="59"/>
        <end position="91"/>
    </location>
</feature>
<evidence type="ECO:0000313" key="5">
    <source>
        <dbReference type="Proteomes" id="UP000281474"/>
    </source>
</evidence>
<evidence type="ECO:0000313" key="4">
    <source>
        <dbReference type="EMBL" id="RLV58155.1"/>
    </source>
</evidence>
<reference evidence="4 5" key="1">
    <citation type="submission" date="2018-09" db="EMBL/GenBank/DDBJ databases">
        <title>Phylogeny of the Shewanellaceae, and recommendation for two new genera, Pseudoshewanella and Parashewanella.</title>
        <authorList>
            <person name="Wang G."/>
        </authorList>
    </citation>
    <scope>NUCLEOTIDE SEQUENCE [LARGE SCALE GENOMIC DNA]</scope>
    <source>
        <strain evidence="4 5">C51</strain>
    </source>
</reference>
<dbReference type="PROSITE" id="PS50297">
    <property type="entry name" value="ANK_REP_REGION"/>
    <property type="match status" value="3"/>
</dbReference>
<dbReference type="PROSITE" id="PS50088">
    <property type="entry name" value="ANK_REPEAT"/>
    <property type="match status" value="3"/>
</dbReference>
<keyword evidence="1" id="KW-0677">Repeat</keyword>
<dbReference type="Gene3D" id="1.25.40.20">
    <property type="entry name" value="Ankyrin repeat-containing domain"/>
    <property type="match status" value="2"/>
</dbReference>
<protein>
    <submittedName>
        <fullName evidence="4">Ankyrin repeat domain-containing protein</fullName>
    </submittedName>
</protein>
<keyword evidence="5" id="KW-1185">Reference proteome</keyword>
<name>A0A3L8PRY8_9GAMM</name>
<dbReference type="SUPFAM" id="SSF48403">
    <property type="entry name" value="Ankyrin repeat"/>
    <property type="match status" value="1"/>
</dbReference>
<feature type="repeat" description="ANK" evidence="3">
    <location>
        <begin position="228"/>
        <end position="260"/>
    </location>
</feature>
<evidence type="ECO:0000256" key="2">
    <source>
        <dbReference type="ARBA" id="ARBA00023043"/>
    </source>
</evidence>
<keyword evidence="2 3" id="KW-0040">ANK repeat</keyword>
<evidence type="ECO:0000256" key="3">
    <source>
        <dbReference type="PROSITE-ProRule" id="PRU00023"/>
    </source>
</evidence>
<dbReference type="OrthoDB" id="307920at2"/>
<dbReference type="PANTHER" id="PTHR24173">
    <property type="entry name" value="ANKYRIN REPEAT CONTAINING"/>
    <property type="match status" value="1"/>
</dbReference>
<gene>
    <name evidence="4" type="ORF">D5018_18845</name>
</gene>
<organism evidence="4 5">
    <name type="scientific">Parashewanella curva</name>
    <dbReference type="NCBI Taxonomy" id="2338552"/>
    <lineage>
        <taxon>Bacteria</taxon>
        <taxon>Pseudomonadati</taxon>
        <taxon>Pseudomonadota</taxon>
        <taxon>Gammaproteobacteria</taxon>
        <taxon>Alteromonadales</taxon>
        <taxon>Shewanellaceae</taxon>
        <taxon>Parashewanella</taxon>
    </lineage>
</organism>
<dbReference type="PRINTS" id="PR01415">
    <property type="entry name" value="ANKYRIN"/>
</dbReference>
<feature type="repeat" description="ANK" evidence="3">
    <location>
        <begin position="92"/>
        <end position="124"/>
    </location>
</feature>
<dbReference type="AlphaFoldDB" id="A0A3L8PRY8"/>